<dbReference type="OrthoDB" id="474142at2"/>
<evidence type="ECO:0000256" key="1">
    <source>
        <dbReference type="SAM" id="MobiDB-lite"/>
    </source>
</evidence>
<proteinExistence type="predicted"/>
<dbReference type="AlphaFoldDB" id="K9X6J2"/>
<keyword evidence="3" id="KW-1185">Reference proteome</keyword>
<dbReference type="Proteomes" id="UP000010475">
    <property type="component" value="Plasmid pCYLST.01"/>
</dbReference>
<feature type="region of interest" description="Disordered" evidence="1">
    <location>
        <begin position="563"/>
        <end position="616"/>
    </location>
</feature>
<evidence type="ECO:0000313" key="2">
    <source>
        <dbReference type="EMBL" id="AFZ28275.1"/>
    </source>
</evidence>
<keyword evidence="2" id="KW-0614">Plasmid</keyword>
<dbReference type="KEGG" id="csg:Cylst_6494"/>
<dbReference type="Gene3D" id="3.40.50.300">
    <property type="entry name" value="P-loop containing nucleotide triphosphate hydrolases"/>
    <property type="match status" value="1"/>
</dbReference>
<dbReference type="PATRIC" id="fig|56107.3.peg.6964"/>
<dbReference type="EMBL" id="CP003643">
    <property type="protein sequence ID" value="AFZ28275.1"/>
    <property type="molecule type" value="Genomic_DNA"/>
</dbReference>
<protein>
    <submittedName>
        <fullName evidence="2">Uncharacterized protein</fullName>
    </submittedName>
</protein>
<dbReference type="InterPro" id="IPR027417">
    <property type="entry name" value="P-loop_NTPase"/>
</dbReference>
<evidence type="ECO:0000313" key="3">
    <source>
        <dbReference type="Proteomes" id="UP000010475"/>
    </source>
</evidence>
<reference evidence="2 3" key="1">
    <citation type="submission" date="2012-06" db="EMBL/GenBank/DDBJ databases">
        <title>Noncontiguous Finished plasmid 1 of genome of Cylindrospermum stagnale PCC 7417.</title>
        <authorList>
            <consortium name="US DOE Joint Genome Institute"/>
            <person name="Gugger M."/>
            <person name="Coursin T."/>
            <person name="Rippka R."/>
            <person name="Tandeau De Marsac N."/>
            <person name="Huntemann M."/>
            <person name="Wei C.-L."/>
            <person name="Han J."/>
            <person name="Detter J.C."/>
            <person name="Han C."/>
            <person name="Tapia R."/>
            <person name="Davenport K."/>
            <person name="Daligault H."/>
            <person name="Erkkila T."/>
            <person name="Gu W."/>
            <person name="Munk A.C.C."/>
            <person name="Teshima H."/>
            <person name="Xu Y."/>
            <person name="Chain P."/>
            <person name="Chen A."/>
            <person name="Krypides N."/>
            <person name="Mavromatis K."/>
            <person name="Markowitz V."/>
            <person name="Szeto E."/>
            <person name="Ivanova N."/>
            <person name="Mikhailova N."/>
            <person name="Ovchinnikova G."/>
            <person name="Pagani I."/>
            <person name="Pati A."/>
            <person name="Goodwin L."/>
            <person name="Peters L."/>
            <person name="Pitluck S."/>
            <person name="Woyke T."/>
            <person name="Kerfeld C."/>
        </authorList>
    </citation>
    <scope>NUCLEOTIDE SEQUENCE [LARGE SCALE GENOMIC DNA]</scope>
    <source>
        <strain evidence="2 3">PCC 7417</strain>
        <plasmid evidence="3">Plasmid pCYLST.01</plasmid>
    </source>
</reference>
<feature type="compositionally biased region" description="Basic and acidic residues" evidence="1">
    <location>
        <begin position="591"/>
        <end position="601"/>
    </location>
</feature>
<feature type="region of interest" description="Disordered" evidence="1">
    <location>
        <begin position="250"/>
        <end position="277"/>
    </location>
</feature>
<accession>K9X6J2</accession>
<name>K9X6J2_9NOST</name>
<dbReference type="HOGENOM" id="CLU_449656_0_0_3"/>
<sequence precursor="true">MKRKQFEEYKRSGTANNITVGVLAVLGLICGAKSFTGTQITLVEYCFKPNNSPKFCTDGKRYVMPELEFNAEKFSPSNPEFQREGNFLPAKATRLRTIPPSNPNKPIWGLAATVLMGGAYGLSKARERRLVQLLPQYREEVRTSWLITKLREALRLHKEAYSAQVDYEFHRWLEDRRARGAQLAAMSPQELAVYQQQVRLMAEASAQRQLQQTMGKPAGALPGQSMQDVARGDDKITGTDQQAIATPASGIAPPVEDITPSNEPKISPTVGGTRELDHSSENIGKAILDSVITSRLSTLIVGGTGAGKSVTQSYILTNILRRYSDAEVWVIAQKNDSFCGLDKKGRVVLFDSLDPAAALSVIDHVHSIYDKRRRLPEHSRWDLSPVRLILADWLSINQALDEAKNEEPVKSSKYLTKLSDIIYNGRELNVSLRVDLQSFNLAAIGLKADRNSRKNFNLIGLGNYSVDEFGGINESYGVLANMVGNKDMVPDEEERAALLVVFKSLKPISRANQRPIIFTTLEPARVALLPDLTAYKPGQQQLTKLDTVSPDYLETLLQLEFEIEPKTGDGATPPGGIERERTGESDAGGGRSDRPNEHPELEPSELPSELLNQPTDEDASLNTTQFYTPLKLNREQVLELINRLKPELNQTEIIERLWQCKKGGSAAWKQAYAQFKELMGE</sequence>
<gene>
    <name evidence="2" type="ORF">Cylst_6494</name>
</gene>
<organism evidence="2 3">
    <name type="scientific">Cylindrospermum stagnale PCC 7417</name>
    <dbReference type="NCBI Taxonomy" id="56107"/>
    <lineage>
        <taxon>Bacteria</taxon>
        <taxon>Bacillati</taxon>
        <taxon>Cyanobacteriota</taxon>
        <taxon>Cyanophyceae</taxon>
        <taxon>Nostocales</taxon>
        <taxon>Nostocaceae</taxon>
        <taxon>Cylindrospermum</taxon>
    </lineage>
</organism>
<dbReference type="RefSeq" id="WP_015328322.1">
    <property type="nucleotide sequence ID" value="NC_020050.1"/>
</dbReference>
<dbReference type="SUPFAM" id="SSF52540">
    <property type="entry name" value="P-loop containing nucleoside triphosphate hydrolases"/>
    <property type="match status" value="1"/>
</dbReference>
<geneLocation type="plasmid" evidence="2 3">
    <name>pCYLST.01</name>
</geneLocation>